<keyword evidence="3" id="KW-0547">Nucleotide-binding</keyword>
<keyword evidence="2" id="KW-0808">Transferase</keyword>
<evidence type="ECO:0000256" key="4">
    <source>
        <dbReference type="ARBA" id="ARBA00022777"/>
    </source>
</evidence>
<proteinExistence type="inferred from homology"/>
<dbReference type="Proteomes" id="UP000269198">
    <property type="component" value="Unassembled WGS sequence"/>
</dbReference>
<dbReference type="OrthoDB" id="9795789at2"/>
<dbReference type="InterPro" id="IPR029056">
    <property type="entry name" value="Ribokinase-like"/>
</dbReference>
<dbReference type="PROSITE" id="PS00583">
    <property type="entry name" value="PFKB_KINASES_1"/>
    <property type="match status" value="1"/>
</dbReference>
<dbReference type="Pfam" id="PF00294">
    <property type="entry name" value="PfkB"/>
    <property type="match status" value="1"/>
</dbReference>
<dbReference type="EMBL" id="RJMB01000015">
    <property type="protein sequence ID" value="RNL83619.1"/>
    <property type="molecule type" value="Genomic_DNA"/>
</dbReference>
<dbReference type="AlphaFoldDB" id="A0A3N0E789"/>
<keyword evidence="5" id="KW-0067">ATP-binding</keyword>
<name>A0A3N0E789_9ACTN</name>
<dbReference type="Gene3D" id="3.40.1190.20">
    <property type="match status" value="1"/>
</dbReference>
<dbReference type="CDD" id="cd01167">
    <property type="entry name" value="bac_FRK"/>
    <property type="match status" value="1"/>
</dbReference>
<organism evidence="7 8">
    <name type="scientific">Halostreptopolyspora alba</name>
    <dbReference type="NCBI Taxonomy" id="2487137"/>
    <lineage>
        <taxon>Bacteria</taxon>
        <taxon>Bacillati</taxon>
        <taxon>Actinomycetota</taxon>
        <taxon>Actinomycetes</taxon>
        <taxon>Streptosporangiales</taxon>
        <taxon>Nocardiopsidaceae</taxon>
        <taxon>Halostreptopolyspora</taxon>
    </lineage>
</organism>
<comment type="similarity">
    <text evidence="1">Belongs to the carbohydrate kinase PfkB family.</text>
</comment>
<protein>
    <submittedName>
        <fullName evidence="7">Carbohydrate kinase</fullName>
    </submittedName>
</protein>
<keyword evidence="4 7" id="KW-0418">Kinase</keyword>
<dbReference type="PANTHER" id="PTHR43085:SF1">
    <property type="entry name" value="PSEUDOURIDINE KINASE-RELATED"/>
    <property type="match status" value="1"/>
</dbReference>
<evidence type="ECO:0000256" key="3">
    <source>
        <dbReference type="ARBA" id="ARBA00022741"/>
    </source>
</evidence>
<dbReference type="InterPro" id="IPR002173">
    <property type="entry name" value="Carboh/pur_kinase_PfkB_CS"/>
</dbReference>
<evidence type="ECO:0000256" key="5">
    <source>
        <dbReference type="ARBA" id="ARBA00022840"/>
    </source>
</evidence>
<gene>
    <name evidence="7" type="ORF">EFW17_15325</name>
</gene>
<reference evidence="7 8" key="1">
    <citation type="submission" date="2018-11" db="EMBL/GenBank/DDBJ databases">
        <title>The genome draft of YIM 96095.</title>
        <authorList>
            <person name="Tang S.-K."/>
            <person name="Chunyu W.-X."/>
            <person name="Feng Y.-Z."/>
        </authorList>
    </citation>
    <scope>NUCLEOTIDE SEQUENCE [LARGE SCALE GENOMIC DNA]</scope>
    <source>
        <strain evidence="7 8">YIM 96095</strain>
    </source>
</reference>
<keyword evidence="8" id="KW-1185">Reference proteome</keyword>
<evidence type="ECO:0000256" key="2">
    <source>
        <dbReference type="ARBA" id="ARBA00022679"/>
    </source>
</evidence>
<dbReference type="SUPFAM" id="SSF53613">
    <property type="entry name" value="Ribokinase-like"/>
    <property type="match status" value="1"/>
</dbReference>
<dbReference type="PROSITE" id="PS00584">
    <property type="entry name" value="PFKB_KINASES_2"/>
    <property type="match status" value="1"/>
</dbReference>
<dbReference type="InterPro" id="IPR050306">
    <property type="entry name" value="PfkB_Carbo_kinase"/>
</dbReference>
<evidence type="ECO:0000256" key="1">
    <source>
        <dbReference type="ARBA" id="ARBA00010688"/>
    </source>
</evidence>
<evidence type="ECO:0000259" key="6">
    <source>
        <dbReference type="Pfam" id="PF00294"/>
    </source>
</evidence>
<dbReference type="GO" id="GO:0005524">
    <property type="term" value="F:ATP binding"/>
    <property type="evidence" value="ECO:0007669"/>
    <property type="project" value="UniProtKB-KW"/>
</dbReference>
<accession>A0A3N0E789</accession>
<dbReference type="GO" id="GO:0016301">
    <property type="term" value="F:kinase activity"/>
    <property type="evidence" value="ECO:0007669"/>
    <property type="project" value="UniProtKB-KW"/>
</dbReference>
<dbReference type="PANTHER" id="PTHR43085">
    <property type="entry name" value="HEXOKINASE FAMILY MEMBER"/>
    <property type="match status" value="1"/>
</dbReference>
<dbReference type="InterPro" id="IPR011611">
    <property type="entry name" value="PfkB_dom"/>
</dbReference>
<evidence type="ECO:0000313" key="7">
    <source>
        <dbReference type="EMBL" id="RNL83619.1"/>
    </source>
</evidence>
<comment type="caution">
    <text evidence="7">The sequence shown here is derived from an EMBL/GenBank/DDBJ whole genome shotgun (WGS) entry which is preliminary data.</text>
</comment>
<dbReference type="RefSeq" id="WP_123202079.1">
    <property type="nucleotide sequence ID" value="NZ_RJMB01000015.1"/>
</dbReference>
<sequence length="314" mass="32988">MLTVIGEALIDLISVDSDTYRAVPGGAPTNTAVALARLGVPVTLLARFGDDRFGRDLREYAGSRGVGLRHAVTASEPSTLAIATIDGTGGAEYNFYVNGTADWQWRPEELPTPVGDDVTAVHAGSLAMALHPGSSVIERWLTKQREHVTLSYDPNIRPALAGPRDVETARVERQVGLADVVKVSDEDLTWLYPERSPEESLRDWGALGPSLLVLTQGAGPTVALRPGTHPLLVHRRPPHTEVADTVGAGDAFAAGVLDALSQIGALGGTARPRLAALGEDAIVACLDHAHQVAGRACALPGADPGELTLPPVRT</sequence>
<evidence type="ECO:0000313" key="8">
    <source>
        <dbReference type="Proteomes" id="UP000269198"/>
    </source>
</evidence>
<feature type="domain" description="Carbohydrate kinase PfkB" evidence="6">
    <location>
        <begin position="2"/>
        <end position="279"/>
    </location>
</feature>